<keyword evidence="4" id="KW-1185">Reference proteome</keyword>
<organism evidence="3 4">
    <name type="scientific">Tribolium castaneum</name>
    <name type="common">Red flour beetle</name>
    <dbReference type="NCBI Taxonomy" id="7070"/>
    <lineage>
        <taxon>Eukaryota</taxon>
        <taxon>Metazoa</taxon>
        <taxon>Ecdysozoa</taxon>
        <taxon>Arthropoda</taxon>
        <taxon>Hexapoda</taxon>
        <taxon>Insecta</taxon>
        <taxon>Pterygota</taxon>
        <taxon>Neoptera</taxon>
        <taxon>Endopterygota</taxon>
        <taxon>Coleoptera</taxon>
        <taxon>Polyphaga</taxon>
        <taxon>Cucujiformia</taxon>
        <taxon>Tenebrionidae</taxon>
        <taxon>Tenebrionidae incertae sedis</taxon>
        <taxon>Tribolium</taxon>
    </lineage>
</organism>
<proteinExistence type="predicted"/>
<protein>
    <submittedName>
        <fullName evidence="3">Uncharacterized protein</fullName>
    </submittedName>
</protein>
<feature type="signal peptide" evidence="2">
    <location>
        <begin position="1"/>
        <end position="17"/>
    </location>
</feature>
<name>D6WRH0_TRICA</name>
<dbReference type="Proteomes" id="UP000007266">
    <property type="component" value="Linkage group 7"/>
</dbReference>
<dbReference type="InParanoid" id="D6WRH0"/>
<dbReference type="AlphaFoldDB" id="D6WRH0"/>
<dbReference type="EMBL" id="KQ971351">
    <property type="protein sequence ID" value="EFA06453.1"/>
    <property type="molecule type" value="Genomic_DNA"/>
</dbReference>
<dbReference type="HOGENOM" id="CLU_2161602_0_0_1"/>
<accession>D6WRH0</accession>
<reference evidence="3 4" key="2">
    <citation type="journal article" date="2010" name="Nucleic Acids Res.">
        <title>BeetleBase in 2010: revisions to provide comprehensive genomic information for Tribolium castaneum.</title>
        <authorList>
            <person name="Kim H.S."/>
            <person name="Murphy T."/>
            <person name="Xia J."/>
            <person name="Caragea D."/>
            <person name="Park Y."/>
            <person name="Beeman R.W."/>
            <person name="Lorenzen M.D."/>
            <person name="Butcher S."/>
            <person name="Manak J.R."/>
            <person name="Brown S.J."/>
        </authorList>
    </citation>
    <scope>GENOME REANNOTATION</scope>
    <source>
        <strain evidence="3 4">Georgia GA2</strain>
    </source>
</reference>
<dbReference type="OrthoDB" id="10398919at2759"/>
<feature type="region of interest" description="Disordered" evidence="1">
    <location>
        <begin position="76"/>
        <end position="111"/>
    </location>
</feature>
<gene>
    <name evidence="3" type="primary">GLEAN_09335</name>
    <name evidence="3" type="ORF">TcasGA2_TC009335</name>
</gene>
<evidence type="ECO:0000313" key="3">
    <source>
        <dbReference type="EMBL" id="EFA06453.1"/>
    </source>
</evidence>
<evidence type="ECO:0000256" key="2">
    <source>
        <dbReference type="SAM" id="SignalP"/>
    </source>
</evidence>
<evidence type="ECO:0000313" key="4">
    <source>
        <dbReference type="Proteomes" id="UP000007266"/>
    </source>
</evidence>
<keyword evidence="2" id="KW-0732">Signal</keyword>
<feature type="region of interest" description="Disordered" evidence="1">
    <location>
        <begin position="24"/>
        <end position="56"/>
    </location>
</feature>
<evidence type="ECO:0000256" key="1">
    <source>
        <dbReference type="SAM" id="MobiDB-lite"/>
    </source>
</evidence>
<sequence>MRQYFVILLSLVAVAIAIPADINVRKNTQIRTRNTEPRQQSEENPAETPDPENASEMTNKILECRGILQQAGMIDLNQNAKPTEPTQPEGETEEPRKVEASLNIRRTGRRF</sequence>
<feature type="chain" id="PRO_5003089836" evidence="2">
    <location>
        <begin position="18"/>
        <end position="111"/>
    </location>
</feature>
<reference evidence="3 4" key="1">
    <citation type="journal article" date="2008" name="Nature">
        <title>The genome of the model beetle and pest Tribolium castaneum.</title>
        <authorList>
            <consortium name="Tribolium Genome Sequencing Consortium"/>
            <person name="Richards S."/>
            <person name="Gibbs R.A."/>
            <person name="Weinstock G.M."/>
            <person name="Brown S.J."/>
            <person name="Denell R."/>
            <person name="Beeman R.W."/>
            <person name="Gibbs R."/>
            <person name="Beeman R.W."/>
            <person name="Brown S.J."/>
            <person name="Bucher G."/>
            <person name="Friedrich M."/>
            <person name="Grimmelikhuijzen C.J."/>
            <person name="Klingler M."/>
            <person name="Lorenzen M."/>
            <person name="Richards S."/>
            <person name="Roth S."/>
            <person name="Schroder R."/>
            <person name="Tautz D."/>
            <person name="Zdobnov E.M."/>
            <person name="Muzny D."/>
            <person name="Gibbs R.A."/>
            <person name="Weinstock G.M."/>
            <person name="Attaway T."/>
            <person name="Bell S."/>
            <person name="Buhay C.J."/>
            <person name="Chandrabose M.N."/>
            <person name="Chavez D."/>
            <person name="Clerk-Blankenburg K.P."/>
            <person name="Cree A."/>
            <person name="Dao M."/>
            <person name="Davis C."/>
            <person name="Chacko J."/>
            <person name="Dinh H."/>
            <person name="Dugan-Rocha S."/>
            <person name="Fowler G."/>
            <person name="Garner T.T."/>
            <person name="Garnes J."/>
            <person name="Gnirke A."/>
            <person name="Hawes A."/>
            <person name="Hernandez J."/>
            <person name="Hines S."/>
            <person name="Holder M."/>
            <person name="Hume J."/>
            <person name="Jhangiani S.N."/>
            <person name="Joshi V."/>
            <person name="Khan Z.M."/>
            <person name="Jackson L."/>
            <person name="Kovar C."/>
            <person name="Kowis A."/>
            <person name="Lee S."/>
            <person name="Lewis L.R."/>
            <person name="Margolis J."/>
            <person name="Morgan M."/>
            <person name="Nazareth L.V."/>
            <person name="Nguyen N."/>
            <person name="Okwuonu G."/>
            <person name="Parker D."/>
            <person name="Richards S."/>
            <person name="Ruiz S.J."/>
            <person name="Santibanez J."/>
            <person name="Savard J."/>
            <person name="Scherer S.E."/>
            <person name="Schneider B."/>
            <person name="Sodergren E."/>
            <person name="Tautz D."/>
            <person name="Vattahil S."/>
            <person name="Villasana D."/>
            <person name="White C.S."/>
            <person name="Wright R."/>
            <person name="Park Y."/>
            <person name="Beeman R.W."/>
            <person name="Lord J."/>
            <person name="Oppert B."/>
            <person name="Lorenzen M."/>
            <person name="Brown S."/>
            <person name="Wang L."/>
            <person name="Savard J."/>
            <person name="Tautz D."/>
            <person name="Richards S."/>
            <person name="Weinstock G."/>
            <person name="Gibbs R.A."/>
            <person name="Liu Y."/>
            <person name="Worley K."/>
            <person name="Weinstock G."/>
            <person name="Elsik C.G."/>
            <person name="Reese J.T."/>
            <person name="Elhaik E."/>
            <person name="Landan G."/>
            <person name="Graur D."/>
            <person name="Arensburger P."/>
            <person name="Atkinson P."/>
            <person name="Beeman R.W."/>
            <person name="Beidler J."/>
            <person name="Brown S.J."/>
            <person name="Demuth J.P."/>
            <person name="Drury D.W."/>
            <person name="Du Y.Z."/>
            <person name="Fujiwara H."/>
            <person name="Lorenzen M."/>
            <person name="Maselli V."/>
            <person name="Osanai M."/>
            <person name="Park Y."/>
            <person name="Robertson H.M."/>
            <person name="Tu Z."/>
            <person name="Wang J.J."/>
            <person name="Wang S."/>
            <person name="Richards S."/>
            <person name="Song H."/>
            <person name="Zhang L."/>
            <person name="Sodergren E."/>
            <person name="Werner D."/>
            <person name="Stanke M."/>
            <person name="Morgenstern B."/>
            <person name="Solovyev V."/>
            <person name="Kosarev P."/>
            <person name="Brown G."/>
            <person name="Chen H.C."/>
            <person name="Ermolaeva O."/>
            <person name="Hlavina W."/>
            <person name="Kapustin Y."/>
            <person name="Kiryutin B."/>
            <person name="Kitts P."/>
            <person name="Maglott D."/>
            <person name="Pruitt K."/>
            <person name="Sapojnikov V."/>
            <person name="Souvorov A."/>
            <person name="Mackey A.J."/>
            <person name="Waterhouse R.M."/>
            <person name="Wyder S."/>
            <person name="Zdobnov E.M."/>
            <person name="Zdobnov E.M."/>
            <person name="Wyder S."/>
            <person name="Kriventseva E.V."/>
            <person name="Kadowaki T."/>
            <person name="Bork P."/>
            <person name="Aranda M."/>
            <person name="Bao R."/>
            <person name="Beermann A."/>
            <person name="Berns N."/>
            <person name="Bolognesi R."/>
            <person name="Bonneton F."/>
            <person name="Bopp D."/>
            <person name="Brown S.J."/>
            <person name="Bucher G."/>
            <person name="Butts T."/>
            <person name="Chaumot A."/>
            <person name="Denell R.E."/>
            <person name="Ferrier D.E."/>
            <person name="Friedrich M."/>
            <person name="Gordon C.M."/>
            <person name="Jindra M."/>
            <person name="Klingler M."/>
            <person name="Lan Q."/>
            <person name="Lattorff H.M."/>
            <person name="Laudet V."/>
            <person name="von Levetsow C."/>
            <person name="Liu Z."/>
            <person name="Lutz R."/>
            <person name="Lynch J.A."/>
            <person name="da Fonseca R.N."/>
            <person name="Posnien N."/>
            <person name="Reuter R."/>
            <person name="Roth S."/>
            <person name="Savard J."/>
            <person name="Schinko J.B."/>
            <person name="Schmitt C."/>
            <person name="Schoppmeier M."/>
            <person name="Schroder R."/>
            <person name="Shippy T.D."/>
            <person name="Simonnet F."/>
            <person name="Marques-Souza H."/>
            <person name="Tautz D."/>
            <person name="Tomoyasu Y."/>
            <person name="Trauner J."/>
            <person name="Van der Zee M."/>
            <person name="Vervoort M."/>
            <person name="Wittkopp N."/>
            <person name="Wimmer E.A."/>
            <person name="Yang X."/>
            <person name="Jones A.K."/>
            <person name="Sattelle D.B."/>
            <person name="Ebert P.R."/>
            <person name="Nelson D."/>
            <person name="Scott J.G."/>
            <person name="Beeman R.W."/>
            <person name="Muthukrishnan S."/>
            <person name="Kramer K.J."/>
            <person name="Arakane Y."/>
            <person name="Beeman R.W."/>
            <person name="Zhu Q."/>
            <person name="Hogenkamp D."/>
            <person name="Dixit R."/>
            <person name="Oppert B."/>
            <person name="Jiang H."/>
            <person name="Zou Z."/>
            <person name="Marshall J."/>
            <person name="Elpidina E."/>
            <person name="Vinokurov K."/>
            <person name="Oppert C."/>
            <person name="Zou Z."/>
            <person name="Evans J."/>
            <person name="Lu Z."/>
            <person name="Zhao P."/>
            <person name="Sumathipala N."/>
            <person name="Altincicek B."/>
            <person name="Vilcinskas A."/>
            <person name="Williams M."/>
            <person name="Hultmark D."/>
            <person name="Hetru C."/>
            <person name="Jiang H."/>
            <person name="Grimmelikhuijzen C.J."/>
            <person name="Hauser F."/>
            <person name="Cazzamali G."/>
            <person name="Williamson M."/>
            <person name="Park Y."/>
            <person name="Li B."/>
            <person name="Tanaka Y."/>
            <person name="Predel R."/>
            <person name="Neupert S."/>
            <person name="Schachtner J."/>
            <person name="Verleyen P."/>
            <person name="Raible F."/>
            <person name="Bork P."/>
            <person name="Friedrich M."/>
            <person name="Walden K.K."/>
            <person name="Robertson H.M."/>
            <person name="Angeli S."/>
            <person name="Foret S."/>
            <person name="Bucher G."/>
            <person name="Schuetz S."/>
            <person name="Maleszka R."/>
            <person name="Wimmer E.A."/>
            <person name="Beeman R.W."/>
            <person name="Lorenzen M."/>
            <person name="Tomoyasu Y."/>
            <person name="Miller S.C."/>
            <person name="Grossmann D."/>
            <person name="Bucher G."/>
        </authorList>
    </citation>
    <scope>NUCLEOTIDE SEQUENCE [LARGE SCALE GENOMIC DNA]</scope>
    <source>
        <strain evidence="3 4">Georgia GA2</strain>
    </source>
</reference>